<dbReference type="CDD" id="cd04301">
    <property type="entry name" value="NAT_SF"/>
    <property type="match status" value="1"/>
</dbReference>
<keyword evidence="2" id="KW-0808">Transferase</keyword>
<gene>
    <name evidence="2" type="ORF">DWY96_12090</name>
</gene>
<dbReference type="InterPro" id="IPR000182">
    <property type="entry name" value="GNAT_dom"/>
</dbReference>
<evidence type="ECO:0000313" key="2">
    <source>
        <dbReference type="EMBL" id="RGQ46998.1"/>
    </source>
</evidence>
<evidence type="ECO:0000259" key="1">
    <source>
        <dbReference type="PROSITE" id="PS51186"/>
    </source>
</evidence>
<dbReference type="PANTHER" id="PTHR43415:SF3">
    <property type="entry name" value="GNAT-FAMILY ACETYLTRANSFERASE"/>
    <property type="match status" value="1"/>
</dbReference>
<dbReference type="PANTHER" id="PTHR43415">
    <property type="entry name" value="SPERMIDINE N(1)-ACETYLTRANSFERASE"/>
    <property type="match status" value="1"/>
</dbReference>
<dbReference type="SUPFAM" id="SSF55729">
    <property type="entry name" value="Acyl-CoA N-acyltransferases (Nat)"/>
    <property type="match status" value="1"/>
</dbReference>
<comment type="caution">
    <text evidence="2">The sequence shown here is derived from an EMBL/GenBank/DDBJ whole genome shotgun (WGS) entry which is preliminary data.</text>
</comment>
<dbReference type="RefSeq" id="WP_118111137.1">
    <property type="nucleotide sequence ID" value="NZ_QRTF01000029.1"/>
</dbReference>
<name>A0A412B4C3_9FIRM</name>
<dbReference type="InterPro" id="IPR016181">
    <property type="entry name" value="Acyl_CoA_acyltransferase"/>
</dbReference>
<reference evidence="2 3" key="1">
    <citation type="submission" date="2018-08" db="EMBL/GenBank/DDBJ databases">
        <title>A genome reference for cultivated species of the human gut microbiota.</title>
        <authorList>
            <person name="Zou Y."/>
            <person name="Xue W."/>
            <person name="Luo G."/>
        </authorList>
    </citation>
    <scope>NUCLEOTIDE SEQUENCE [LARGE SCALE GENOMIC DNA]</scope>
    <source>
        <strain evidence="2 3">AF28-15</strain>
    </source>
</reference>
<protein>
    <submittedName>
        <fullName evidence="2">N-acetyltransferase</fullName>
    </submittedName>
</protein>
<organism evidence="2 3">
    <name type="scientific">Roseburia inulinivorans</name>
    <dbReference type="NCBI Taxonomy" id="360807"/>
    <lineage>
        <taxon>Bacteria</taxon>
        <taxon>Bacillati</taxon>
        <taxon>Bacillota</taxon>
        <taxon>Clostridia</taxon>
        <taxon>Lachnospirales</taxon>
        <taxon>Lachnospiraceae</taxon>
        <taxon>Roseburia</taxon>
    </lineage>
</organism>
<dbReference type="Proteomes" id="UP000283738">
    <property type="component" value="Unassembled WGS sequence"/>
</dbReference>
<dbReference type="EMBL" id="QRTF01000029">
    <property type="protein sequence ID" value="RGQ46998.1"/>
    <property type="molecule type" value="Genomic_DNA"/>
</dbReference>
<sequence length="186" mass="21687">MILEGSKVQLKPITKEDTPWIVRWRNTESVRKNFIFQDKFTDEMHNHWMDTKVKSGQVVQFIIIEKEGQKPVGSVYLRDVDKMNRKAEFGIFIGEDSARKKGIGTESAQIICEYGFRQLGLHKIMLRVFADNRQAVRSYEKAGFCQEALLRDEICQNGVFRDLILMAKFEHIQSQEKRNDAEANSR</sequence>
<dbReference type="PROSITE" id="PS51186">
    <property type="entry name" value="GNAT"/>
    <property type="match status" value="1"/>
</dbReference>
<feature type="domain" description="N-acetyltransferase" evidence="1">
    <location>
        <begin position="8"/>
        <end position="171"/>
    </location>
</feature>
<proteinExistence type="predicted"/>
<evidence type="ECO:0000313" key="3">
    <source>
        <dbReference type="Proteomes" id="UP000283738"/>
    </source>
</evidence>
<dbReference type="Pfam" id="PF13302">
    <property type="entry name" value="Acetyltransf_3"/>
    <property type="match status" value="1"/>
</dbReference>
<accession>A0A412B4C3</accession>
<dbReference type="Gene3D" id="3.40.630.30">
    <property type="match status" value="1"/>
</dbReference>
<dbReference type="GO" id="GO:0016747">
    <property type="term" value="F:acyltransferase activity, transferring groups other than amino-acyl groups"/>
    <property type="evidence" value="ECO:0007669"/>
    <property type="project" value="InterPro"/>
</dbReference>
<dbReference type="AlphaFoldDB" id="A0A412B4C3"/>